<dbReference type="Pfam" id="PF00041">
    <property type="entry name" value="fn3"/>
    <property type="match status" value="16"/>
</dbReference>
<comment type="subunit">
    <text evidence="25">Interacts with TPRN. TPRN, CLIC5 and PTPQR form concentric rings at the base of stereocilia and may form a complex.</text>
</comment>
<dbReference type="FunFam" id="3.90.190.10:FF:000041">
    <property type="entry name" value="phosphatidylinositol phosphatase PTPRQ isoform X1"/>
    <property type="match status" value="1"/>
</dbReference>
<dbReference type="CDD" id="cd00063">
    <property type="entry name" value="FN3"/>
    <property type="match status" value="19"/>
</dbReference>
<evidence type="ECO:0000313" key="32">
    <source>
        <dbReference type="Ensembl" id="ENSCAFP00845012684.1"/>
    </source>
</evidence>
<sequence>MLSSVFIVETRPLSAQNITVTHVTPTEIFLHWNPPDLASFHHYLVTILNVENNKSEEMFVEKLNTSVKIGDLKPFHHYLIYLFSVGERGTLGCSERPISAITGINPPQKVHANPEDVGEDSIILQWESPQDGHEVYIQIRPVSDTREVMKLFVKEANRFKFDNLTPGMTYDIGMATVMNGNLSELVTIQQTLKPKPVQIVIPYESHSTSVILFVQMPDIGVFDGIHIAIEGGPNVTKPLKHDNKITVGNLTPGTEYNFFVSITSGTKLSNTYYVPAVKTCLEAPSNIHEGKVTDSSIEILWNRADGNFQHYEITCMNCTAAFMVQKVVQEAATFSNLDPATVYTFSIRTEKEGFKDSTPHIKEIQTAPSAAEFMNHSRNSSAITVSWPSARSLLDGYIISISSKSLMKEEVLLSSTQRTFTFNSLASGTDFLISIITTKGLKRSHPTVLMVSTYPDPPSDLMILGQEENTIYLSWKLPQGGFEKFQISYSMASRKEKIFKIIVYGNKAKVKNLIPGMDYMLDLKTVRGKDYSLSAMKKVATKPSRICGLTLKAVNTTSANLMWNPTETNFTHYKIYISNRTFVQEYLIWGIITEHTVTDLTPGGIYNITIHRMRGNVEGPGTFIRVVAEPEKPQKLKAFNISVHSFSLYWSLPSGHVERFHVDLVPDSGFVTIKDLGGGEYQVDVSNAVPGTRYDVTISSISASTYSSPVSRTVTTNVTKPGPPVFLAGERVGSAGILLSWNTPPNPNGRIISYIVKYKEVCPWMQTEYTQVRTKPDSLEVLLTNLNPGTTYEIKVAAENSAGIGVFSDPFLFQTAESAPGKVVNLTVEAFNYSSVNLIWYLPWQPNGKITSFKISVKHARSGIVVEDVSIRVEDILTGKLPECNENNESFLWSTTSPSPTLGRVTPPSRTTYSSTLARSKISSVWKEPISFIVTHLRPYTTYLFEVSAVTTEAGYIDSTIVRTPESVPEGPPQNCVTGNITGKSFSISWDPPNVVTGKFSYRVELYGPSGQILDNSTKDLKFAFTNLTPFTVYDVYVAAETSAGIGPKSNISVFTPPEVPGPIFDLQLAEVEATQIRITWKKPQQPNGIINQYRVKVLVSETGVILENTLLTGKDEYVDAPMTPETVNIVESMAELFEGSAEISSDLYSLASAIYNSHPHNNFPARNRAEDQHSAVGTRNLYITDIAAEQLSYVIRRLVPFTEHMISVSAFTIMGEGPPTVLNVRTHEQVPSSIQIINYKNISSSSILLYWDPPEYPNGKITHYTIYAMELDTNRAFQMTTTDNSFLITGLKKYTKYKMRVAASTHVGESSLSEENDIFVRTPEDEPESPPQDVEVIDVTASEINLKWSPPEKPNGIIVAYEVLYKNTDTLFMKNTSTTNIILRDLKPYNLYNISVRSYTRFGHGNQLSSLLSVRTSETVPDNAPENITYKNISSGEIELSFLPPSSPNGIIQKYTIYLRRSSENEERTINTTSLTQSIKGLKKYTQYKIEVSASTLSGEGVRSEPLNVLTEEDAPDSPPQDFSVKQLSGVTVKLSWQPPLEPNGIILYYTVYVWDRSSLKTINVTEASLEFSDLDYDVEYNAYVTASTRFGDGKMRSSIINFRTPEGAPSDPPKDVHYANLSSSSIMLFWMPPSKPNGIIQYYSVYYRNTSGTFVQNFTLDEVTNDFDNMTVSAIIDELAIFSYYTFWVTASTSVGNGNKSSDIVDVYTDQDMPLAPPQNLTLINYTSDFVWLKWNPSPVPGGLVKIYSLKIHEHETDTVFYKNISGVQTEAQLFGLEPVSTYSISVSAFTKVGNGNQFSNVVKFTTQESVPDVVQNIQCMATSWRSALVKWDPPKKANGIITHYLVTVERNSTKVSPQNHMYTFMKLLANTSYVFKIRASTSAGEGDEKTCNISTLPEAVPSIPTNITFSNVQATSATLTWMRPDTIFGYFQNYKITTQLRAQKCLEWDSEECVEYQKIQYLYEADLTEETVYGLKKFRWYRFQVAASTNAGYGDASNWISTQTLPGPPDGPPESVYVVATSPFSINISWSEPATITGPTFYLIDVKSVDSDEFNVSFIKSNEENKTIEIKDLKIFTRYSVMITAFTGDLSTAYVDGKSSAEMIVTTLESVPKDPPNNMTFQKIPDEVTKFQLTFLPPSQPNGNIQVYQALVYREDDPTAVQIHNLSIIQKTDTSVIAMLEGLKGGHTYNISVYAINSAGAGPKVQMRITMDIKAPARPKTKPIPIYDATGQLLVTSTTITIRMPICYYNDDHGPIKNVQVLVTEAGAQHDGNVTKWYDAYFNKPRPYFTNEGFPNPPCMEGKTKFSGNEEIYIIGADNACMIPGNEDRICNGPLKPKKQYLFKFRATNVMGQFTDSDYSDPVKTLGEGLSERSVEIILSVTLCILSIILLGTAIFAFARIRQKQKEGGTYSPRDAEIIDTKFKLDQLITVADLELKDERLTRPVSKKSFLQHVEELCTNNNLKFQEEFSELPKFLQDLSSTDADLPWNRAKNRFPNIKPYNNNRVKLIADASIPGSDYINASYVSGYLCPNEFIATQGPLPGTVGDFWRMVWETRAKTLVMLTQCFEKGRIRCHQYWPEDNKPVTVFGDIVITKLMEDVQIDWTIRDLKIERHGDCMTVRQCNFTAWPEHGVPENSAPLVHFVKLVRASRAHDTTPMIVHCSAGVGRTGVFIALDHLTQHINDHDFVDIYGLVAELRSERMCMVQNLAQYIFLYQCILDLLSSKGSNQPICFVNYSALQKMDSLDAMEGDVELEWEETTM</sequence>
<evidence type="ECO:0000259" key="29">
    <source>
        <dbReference type="PROSITE" id="PS50055"/>
    </source>
</evidence>
<name>A0A8I3RV42_CANLF</name>
<dbReference type="InterPro" id="IPR003961">
    <property type="entry name" value="FN3_dom"/>
</dbReference>
<feature type="domain" description="Fibronectin type-III" evidence="31">
    <location>
        <begin position="1425"/>
        <end position="1515"/>
    </location>
</feature>
<dbReference type="FunFam" id="2.60.40.10:FF:001266">
    <property type="entry name" value="Protein tyrosine phosphatase, receptor type Q"/>
    <property type="match status" value="1"/>
</dbReference>
<dbReference type="FunFam" id="2.60.40.10:FF:001147">
    <property type="entry name" value="phosphatidylinositol phosphatase PTPRQ isoform X3"/>
    <property type="match status" value="2"/>
</dbReference>
<evidence type="ECO:0000256" key="18">
    <source>
        <dbReference type="ARBA" id="ARBA00023264"/>
    </source>
</evidence>
<feature type="domain" description="Fibronectin type-III" evidence="31">
    <location>
        <begin position="283"/>
        <end position="369"/>
    </location>
</feature>
<keyword evidence="16" id="KW-0675">Receptor</keyword>
<feature type="domain" description="Fibronectin type-III" evidence="31">
    <location>
        <begin position="1719"/>
        <end position="1812"/>
    </location>
</feature>
<dbReference type="InterPro" id="IPR029021">
    <property type="entry name" value="Prot-tyrosine_phosphatase-like"/>
</dbReference>
<evidence type="ECO:0000256" key="14">
    <source>
        <dbReference type="ARBA" id="ARBA00023098"/>
    </source>
</evidence>
<comment type="subcellular location">
    <subcellularLocation>
        <location evidence="1">Apical cell membrane</location>
        <topology evidence="1">Single-pass type I membrane protein</topology>
    </subcellularLocation>
    <subcellularLocation>
        <location evidence="24">Basal cell membrane</location>
        <topology evidence="24">Single-pass type I membrane protein</topology>
    </subcellularLocation>
    <subcellularLocation>
        <location evidence="2">Cell projection</location>
        <location evidence="2">Stereocilium</location>
    </subcellularLocation>
</comment>
<dbReference type="GO" id="GO:0016314">
    <property type="term" value="F:phosphatidylinositol-3,4,5-trisphosphate 3-phosphatase activity"/>
    <property type="evidence" value="ECO:0007669"/>
    <property type="project" value="UniProtKB-EC"/>
</dbReference>
<feature type="domain" description="Fibronectin type-III" evidence="31">
    <location>
        <begin position="2015"/>
        <end position="2113"/>
    </location>
</feature>
<keyword evidence="14" id="KW-0443">Lipid metabolism</keyword>
<dbReference type="FunFam" id="2.60.40.10:FF:001217">
    <property type="entry name" value="phosphatidylinositol phosphatase PTPRQ isoform X2"/>
    <property type="match status" value="1"/>
</dbReference>
<proteinExistence type="inferred from homology"/>
<feature type="domain" description="Fibronectin type-III" evidence="31">
    <location>
        <begin position="106"/>
        <end position="194"/>
    </location>
</feature>
<evidence type="ECO:0000256" key="17">
    <source>
        <dbReference type="ARBA" id="ARBA00023180"/>
    </source>
</evidence>
<dbReference type="GO" id="GO:0006629">
    <property type="term" value="P:lipid metabolic process"/>
    <property type="evidence" value="ECO:0007669"/>
    <property type="project" value="UniProtKB-KW"/>
</dbReference>
<keyword evidence="18" id="KW-1208">Phospholipid metabolism</keyword>
<evidence type="ECO:0000256" key="3">
    <source>
        <dbReference type="ARBA" id="ARBA00010504"/>
    </source>
</evidence>
<evidence type="ECO:0000256" key="27">
    <source>
        <dbReference type="ARBA" id="ARBA00082323"/>
    </source>
</evidence>
<dbReference type="Gene3D" id="2.60.40.10">
    <property type="entry name" value="Immunoglobulins"/>
    <property type="match status" value="21"/>
</dbReference>
<evidence type="ECO:0000256" key="24">
    <source>
        <dbReference type="ARBA" id="ARBA00060472"/>
    </source>
</evidence>
<feature type="transmembrane region" description="Helical" evidence="28">
    <location>
        <begin position="2380"/>
        <end position="2402"/>
    </location>
</feature>
<feature type="domain" description="Fibronectin type-III" evidence="31">
    <location>
        <begin position="1520"/>
        <end position="1609"/>
    </location>
</feature>
<evidence type="ECO:0000256" key="15">
    <source>
        <dbReference type="ARBA" id="ARBA00023136"/>
    </source>
</evidence>
<keyword evidence="17" id="KW-0325">Glycoprotein</keyword>
<keyword evidence="19" id="KW-0966">Cell projection</keyword>
<dbReference type="GO" id="GO:0052629">
    <property type="term" value="F:phosphatidylinositol-3,5-bisphosphate 3-phosphatase activity"/>
    <property type="evidence" value="ECO:0007669"/>
    <property type="project" value="UniProtKB-EC"/>
</dbReference>
<dbReference type="FunFam" id="2.60.40.10:FF:000937">
    <property type="entry name" value="phosphatidylinositol phosphatase PTPRQ isoform X1"/>
    <property type="match status" value="1"/>
</dbReference>
<dbReference type="GeneTree" id="ENSGT00940000159215"/>
<dbReference type="PRINTS" id="PR00014">
    <property type="entry name" value="FNTYPEIII"/>
</dbReference>
<dbReference type="InterPro" id="IPR000242">
    <property type="entry name" value="PTP_cat"/>
</dbReference>
<feature type="domain" description="Tyrosine-protein phosphatase" evidence="29">
    <location>
        <begin position="2468"/>
        <end position="2724"/>
    </location>
</feature>
<feature type="domain" description="Fibronectin type-III" evidence="31">
    <location>
        <begin position="1614"/>
        <end position="1714"/>
    </location>
</feature>
<dbReference type="PRINTS" id="PR00700">
    <property type="entry name" value="PRTYPHPHTASE"/>
</dbReference>
<evidence type="ECO:0000256" key="8">
    <source>
        <dbReference type="ARBA" id="ARBA00022692"/>
    </source>
</evidence>
<dbReference type="GO" id="GO:0016324">
    <property type="term" value="C:apical plasma membrane"/>
    <property type="evidence" value="ECO:0007669"/>
    <property type="project" value="UniProtKB-SubCell"/>
</dbReference>
<keyword evidence="7" id="KW-1003">Cell membrane</keyword>
<evidence type="ECO:0000256" key="10">
    <source>
        <dbReference type="ARBA" id="ARBA00022737"/>
    </source>
</evidence>
<dbReference type="FunFam" id="2.60.40.10:FF:000869">
    <property type="entry name" value="Protein tyrosine phosphatase, receptor type Q"/>
    <property type="match status" value="1"/>
</dbReference>
<dbReference type="InterPro" id="IPR003595">
    <property type="entry name" value="Tyr_Pase_cat"/>
</dbReference>
<organism evidence="32 33">
    <name type="scientific">Canis lupus familiaris</name>
    <name type="common">Dog</name>
    <name type="synonym">Canis familiaris</name>
    <dbReference type="NCBI Taxonomy" id="9615"/>
    <lineage>
        <taxon>Eukaryota</taxon>
        <taxon>Metazoa</taxon>
        <taxon>Chordata</taxon>
        <taxon>Craniata</taxon>
        <taxon>Vertebrata</taxon>
        <taxon>Euteleostomi</taxon>
        <taxon>Mammalia</taxon>
        <taxon>Eutheria</taxon>
        <taxon>Laurasiatheria</taxon>
        <taxon>Carnivora</taxon>
        <taxon>Caniformia</taxon>
        <taxon>Canidae</taxon>
        <taxon>Canis</taxon>
    </lineage>
</organism>
<evidence type="ECO:0000256" key="21">
    <source>
        <dbReference type="ARBA" id="ARBA00043760"/>
    </source>
</evidence>
<reference evidence="32" key="3">
    <citation type="submission" date="2025-09" db="UniProtKB">
        <authorList>
            <consortium name="Ensembl"/>
        </authorList>
    </citation>
    <scope>IDENTIFICATION</scope>
    <source>
        <strain evidence="32">Boxer</strain>
    </source>
</reference>
<dbReference type="PROSITE" id="PS50853">
    <property type="entry name" value="FN3"/>
    <property type="match status" value="17"/>
</dbReference>
<dbReference type="PROSITE" id="PS50055">
    <property type="entry name" value="TYR_PHOSPHATASE_PTP"/>
    <property type="match status" value="1"/>
</dbReference>
<dbReference type="CDD" id="cd14616">
    <property type="entry name" value="R-PTPc-Q"/>
    <property type="match status" value="1"/>
</dbReference>
<feature type="domain" description="Fibronectin type-III" evidence="31">
    <location>
        <begin position="1816"/>
        <end position="1902"/>
    </location>
</feature>
<dbReference type="FunFam" id="2.60.40.10:FF:000478">
    <property type="entry name" value="Protein tyrosine phosphatase, receptor type Q"/>
    <property type="match status" value="2"/>
</dbReference>
<dbReference type="EC" id="3.1.3.86" evidence="5"/>
<gene>
    <name evidence="32" type="primary">PTPRQ</name>
</gene>
<feature type="domain" description="Fibronectin type-III" evidence="31">
    <location>
        <begin position="972"/>
        <end position="1060"/>
    </location>
</feature>
<keyword evidence="9" id="KW-0732">Signal</keyword>
<keyword evidence="15 28" id="KW-0472">Membrane</keyword>
<dbReference type="InterPro" id="IPR016130">
    <property type="entry name" value="Tyr_Pase_AS"/>
</dbReference>
<dbReference type="InterPro" id="IPR036116">
    <property type="entry name" value="FN3_sf"/>
</dbReference>
<dbReference type="Gene3D" id="3.90.190.10">
    <property type="entry name" value="Protein tyrosine phosphatase superfamily"/>
    <property type="match status" value="1"/>
</dbReference>
<accession>A0A8I3RV42</accession>
<protein>
    <recommendedName>
        <fullName evidence="26">Phosphatidylinositol phosphatase PTPRQ</fullName>
        <ecNumber evidence="6">3.1.3.67</ecNumber>
        <ecNumber evidence="5">3.1.3.86</ecNumber>
        <ecNumber evidence="4">3.1.3.95</ecNumber>
    </recommendedName>
    <alternativeName>
        <fullName evidence="27">Receptor-type tyrosine-protein phosphatase Q</fullName>
    </alternativeName>
</protein>
<keyword evidence="12" id="KW-0904">Protein phosphatase</keyword>
<evidence type="ECO:0000256" key="26">
    <source>
        <dbReference type="ARBA" id="ARBA00071873"/>
    </source>
</evidence>
<evidence type="ECO:0000256" key="23">
    <source>
        <dbReference type="ARBA" id="ARBA00052324"/>
    </source>
</evidence>
<keyword evidence="13 28" id="KW-1133">Transmembrane helix</keyword>
<dbReference type="Proteomes" id="UP000805418">
    <property type="component" value="Chromosome 15"/>
</dbReference>
<evidence type="ECO:0000256" key="6">
    <source>
        <dbReference type="ARBA" id="ARBA00013015"/>
    </source>
</evidence>
<dbReference type="SMART" id="SM00404">
    <property type="entry name" value="PTPc_motif"/>
    <property type="match status" value="1"/>
</dbReference>
<comment type="catalytic activity">
    <reaction evidence="22">
        <text>a 1,2-diacyl-sn-glycero-3-phospho-(1D-myo-inositol-3,5-bisphosphate) + H2O = a 1,2-diacyl-sn-glycero-3-phospho-(1D-myo-inositol-5-phosphate) + phosphate</text>
        <dbReference type="Rhea" id="RHEA:39019"/>
        <dbReference type="ChEBI" id="CHEBI:15377"/>
        <dbReference type="ChEBI" id="CHEBI:43474"/>
        <dbReference type="ChEBI" id="CHEBI:57795"/>
        <dbReference type="ChEBI" id="CHEBI:57923"/>
        <dbReference type="EC" id="3.1.3.95"/>
    </reaction>
    <physiologicalReaction direction="left-to-right" evidence="22">
        <dbReference type="Rhea" id="RHEA:39020"/>
    </physiologicalReaction>
</comment>
<evidence type="ECO:0000256" key="16">
    <source>
        <dbReference type="ARBA" id="ARBA00023170"/>
    </source>
</evidence>
<evidence type="ECO:0000256" key="20">
    <source>
        <dbReference type="ARBA" id="ARBA00023377"/>
    </source>
</evidence>
<dbReference type="FunFam" id="2.60.40.10:FF:001645">
    <property type="entry name" value="Protein tyrosine phosphatase, receptor type Q"/>
    <property type="match status" value="1"/>
</dbReference>
<comment type="catalytic activity">
    <reaction evidence="23">
        <text>a 1,2-diacyl-sn-glycero-3-phospho-(1D-myo-inositol-3,5-bisphosphate) + H2O = a 1,2-diacyl-sn-glycero-3-phospho-(1D-myo-inositol-3-phosphate) + phosphate</text>
        <dbReference type="Rhea" id="RHEA:32955"/>
        <dbReference type="ChEBI" id="CHEBI:15377"/>
        <dbReference type="ChEBI" id="CHEBI:43474"/>
        <dbReference type="ChEBI" id="CHEBI:57923"/>
        <dbReference type="ChEBI" id="CHEBI:58088"/>
    </reaction>
    <physiologicalReaction direction="left-to-right" evidence="23">
        <dbReference type="Rhea" id="RHEA:32956"/>
    </physiologicalReaction>
</comment>
<keyword evidence="11" id="KW-0378">Hydrolase</keyword>
<dbReference type="Ensembl" id="ENSCAFT00845016302.1">
    <property type="protein sequence ID" value="ENSCAFP00845012684.1"/>
    <property type="gene ID" value="ENSCAFG00845008887.1"/>
</dbReference>
<dbReference type="FunFam" id="2.60.40.10:FF:001431">
    <property type="entry name" value="phosphatidylinositol phosphatase PTPRQ isoform X1"/>
    <property type="match status" value="1"/>
</dbReference>
<dbReference type="PANTHER" id="PTHR46957">
    <property type="entry name" value="CYTOKINE RECEPTOR"/>
    <property type="match status" value="1"/>
</dbReference>
<keyword evidence="10" id="KW-0677">Repeat</keyword>
<feature type="domain" description="Fibronectin type-III" evidence="31">
    <location>
        <begin position="723"/>
        <end position="818"/>
    </location>
</feature>
<dbReference type="SUPFAM" id="SSF49265">
    <property type="entry name" value="Fibronectin type III"/>
    <property type="match status" value="12"/>
</dbReference>
<evidence type="ECO:0000256" key="5">
    <source>
        <dbReference type="ARBA" id="ARBA00012981"/>
    </source>
</evidence>
<dbReference type="InterPro" id="IPR000387">
    <property type="entry name" value="Tyr_Pase_dom"/>
</dbReference>
<evidence type="ECO:0000259" key="31">
    <source>
        <dbReference type="PROSITE" id="PS50853"/>
    </source>
</evidence>
<dbReference type="OrthoDB" id="10253954at2759"/>
<keyword evidence="8 28" id="KW-0812">Transmembrane</keyword>
<dbReference type="FunFam" id="2.60.40.10:FF:002575">
    <property type="entry name" value="Protein tyrosine phosphatase, receptor type Q"/>
    <property type="match status" value="1"/>
</dbReference>
<evidence type="ECO:0000256" key="22">
    <source>
        <dbReference type="ARBA" id="ARBA00045090"/>
    </source>
</evidence>
<dbReference type="FunFam" id="2.60.40.10:FF:001474">
    <property type="entry name" value="Protein tyrosine phosphatase, receptor type Q"/>
    <property type="match status" value="1"/>
</dbReference>
<feature type="domain" description="Fibronectin type-III" evidence="31">
    <location>
        <begin position="457"/>
        <end position="544"/>
    </location>
</feature>
<dbReference type="GO" id="GO:0032420">
    <property type="term" value="C:stereocilium"/>
    <property type="evidence" value="ECO:0007669"/>
    <property type="project" value="UniProtKB-SubCell"/>
</dbReference>
<dbReference type="EC" id="3.1.3.67" evidence="6"/>
<dbReference type="PROSITE" id="PS50056">
    <property type="entry name" value="TYR_PHOSPHATASE_2"/>
    <property type="match status" value="1"/>
</dbReference>
<dbReference type="SMART" id="SM00060">
    <property type="entry name" value="FN3"/>
    <property type="match status" value="22"/>
</dbReference>
<dbReference type="InterPro" id="IPR050713">
    <property type="entry name" value="RTP_Phos/Ushers"/>
</dbReference>
<dbReference type="InterPro" id="IPR013783">
    <property type="entry name" value="Ig-like_fold"/>
</dbReference>
<feature type="domain" description="Tyrosine specific protein phosphatases" evidence="30">
    <location>
        <begin position="2644"/>
        <end position="2715"/>
    </location>
</feature>
<dbReference type="PROSITE" id="PS00383">
    <property type="entry name" value="TYR_PHOSPHATASE_1"/>
    <property type="match status" value="1"/>
</dbReference>
<evidence type="ECO:0000256" key="13">
    <source>
        <dbReference type="ARBA" id="ARBA00022989"/>
    </source>
</evidence>
<evidence type="ECO:0000256" key="25">
    <source>
        <dbReference type="ARBA" id="ARBA00063599"/>
    </source>
</evidence>
<evidence type="ECO:0000256" key="12">
    <source>
        <dbReference type="ARBA" id="ARBA00022912"/>
    </source>
</evidence>
<feature type="domain" description="Fibronectin type-III" evidence="31">
    <location>
        <begin position="632"/>
        <end position="722"/>
    </location>
</feature>
<evidence type="ECO:0000256" key="4">
    <source>
        <dbReference type="ARBA" id="ARBA00012903"/>
    </source>
</evidence>
<dbReference type="GO" id="GO:0004725">
    <property type="term" value="F:protein tyrosine phosphatase activity"/>
    <property type="evidence" value="ECO:0007669"/>
    <property type="project" value="InterPro"/>
</dbReference>
<comment type="similarity">
    <text evidence="3">Belongs to the protein-tyrosine phosphatase family. Receptor class 2A subfamily.</text>
</comment>
<dbReference type="FunFam" id="2.60.40.10:FF:001683">
    <property type="entry name" value="Protein tyrosine phosphatase, receptor type Q"/>
    <property type="match status" value="1"/>
</dbReference>
<evidence type="ECO:0000256" key="19">
    <source>
        <dbReference type="ARBA" id="ARBA00023273"/>
    </source>
</evidence>
<comment type="catalytic activity">
    <reaction evidence="20">
        <text>a 1,2-diacyl-sn-glycero-3-phospho-(1D-myo-inositol-3,4,5-trisphosphate) + H2O = a 1,2-diacyl-sn-glycero-3-phospho-(1D-myo-inositol-3,4-bisphosphate) + phosphate</text>
        <dbReference type="Rhea" id="RHEA:25528"/>
        <dbReference type="ChEBI" id="CHEBI:15377"/>
        <dbReference type="ChEBI" id="CHEBI:43474"/>
        <dbReference type="ChEBI" id="CHEBI:57658"/>
        <dbReference type="ChEBI" id="CHEBI:57836"/>
        <dbReference type="EC" id="3.1.3.86"/>
    </reaction>
    <physiologicalReaction direction="left-to-right" evidence="20">
        <dbReference type="Rhea" id="RHEA:25529"/>
    </physiologicalReaction>
</comment>
<reference evidence="32" key="1">
    <citation type="submission" date="2020-03" db="EMBL/GenBank/DDBJ databases">
        <title>Long-read based genome assembly of a Labrador retriever dog.</title>
        <authorList>
            <person name="Eory L."/>
            <person name="Zhang W."/>
            <person name="Schoenebeck J."/>
        </authorList>
    </citation>
    <scope>NUCLEOTIDE SEQUENCE [LARGE SCALE GENOMIC DNA]</scope>
    <source>
        <strain evidence="32">Labrador retriever</strain>
    </source>
</reference>
<feature type="domain" description="Fibronectin type-III" evidence="31">
    <location>
        <begin position="1231"/>
        <end position="1326"/>
    </location>
</feature>
<feature type="domain" description="Fibronectin type-III" evidence="31">
    <location>
        <begin position="2118"/>
        <end position="2219"/>
    </location>
</feature>
<reference evidence="32" key="2">
    <citation type="submission" date="2025-08" db="UniProtKB">
        <authorList>
            <consortium name="Ensembl"/>
        </authorList>
    </citation>
    <scope>IDENTIFICATION</scope>
    <source>
        <strain evidence="32">Boxer</strain>
    </source>
</reference>
<evidence type="ECO:0000256" key="1">
    <source>
        <dbReference type="ARBA" id="ARBA00004247"/>
    </source>
</evidence>
<dbReference type="SMART" id="SM00194">
    <property type="entry name" value="PTPc"/>
    <property type="match status" value="1"/>
</dbReference>
<dbReference type="EC" id="3.1.3.95" evidence="4"/>
<evidence type="ECO:0000256" key="11">
    <source>
        <dbReference type="ARBA" id="ARBA00022801"/>
    </source>
</evidence>
<evidence type="ECO:0000256" key="9">
    <source>
        <dbReference type="ARBA" id="ARBA00022729"/>
    </source>
</evidence>
<dbReference type="SUPFAM" id="SSF52799">
    <property type="entry name" value="(Phosphotyrosine protein) phosphatases II"/>
    <property type="match status" value="1"/>
</dbReference>
<evidence type="ECO:0000256" key="7">
    <source>
        <dbReference type="ARBA" id="ARBA00022475"/>
    </source>
</evidence>
<feature type="domain" description="Fibronectin type-III" evidence="31">
    <location>
        <begin position="14"/>
        <end position="105"/>
    </location>
</feature>
<evidence type="ECO:0000259" key="30">
    <source>
        <dbReference type="PROSITE" id="PS50056"/>
    </source>
</evidence>
<feature type="domain" description="Fibronectin type-III" evidence="31">
    <location>
        <begin position="1906"/>
        <end position="2010"/>
    </location>
</feature>
<dbReference type="PANTHER" id="PTHR46957:SF1">
    <property type="entry name" value="PHOSPHATIDYLINOSITOL PHOSPHATASE PTPRQ"/>
    <property type="match status" value="1"/>
</dbReference>
<evidence type="ECO:0000256" key="28">
    <source>
        <dbReference type="SAM" id="Phobius"/>
    </source>
</evidence>
<feature type="domain" description="Fibronectin type-III" evidence="31">
    <location>
        <begin position="1331"/>
        <end position="1420"/>
    </location>
</feature>
<evidence type="ECO:0000313" key="33">
    <source>
        <dbReference type="Proteomes" id="UP000805418"/>
    </source>
</evidence>
<dbReference type="Pfam" id="PF00102">
    <property type="entry name" value="Y_phosphatase"/>
    <property type="match status" value="1"/>
</dbReference>
<comment type="catalytic activity">
    <reaction evidence="21">
        <text>a 1,2-diacyl-sn-glycero-3-phospho-(1D-myo-inositol-3,4,5-trisphosphate) + H2O = a 1,2-diacyl-sn-glycero-3-phospho-(1D-myo-inositol-4,5-bisphosphate) + phosphate</text>
        <dbReference type="Rhea" id="RHEA:25017"/>
        <dbReference type="ChEBI" id="CHEBI:15377"/>
        <dbReference type="ChEBI" id="CHEBI:43474"/>
        <dbReference type="ChEBI" id="CHEBI:57836"/>
        <dbReference type="ChEBI" id="CHEBI:58456"/>
        <dbReference type="EC" id="3.1.3.67"/>
    </reaction>
    <physiologicalReaction direction="left-to-right" evidence="21">
        <dbReference type="Rhea" id="RHEA:25018"/>
    </physiologicalReaction>
</comment>
<keyword evidence="33" id="KW-1185">Reference proteome</keyword>
<dbReference type="GO" id="GO:0009925">
    <property type="term" value="C:basal plasma membrane"/>
    <property type="evidence" value="ECO:0007669"/>
    <property type="project" value="UniProtKB-SubCell"/>
</dbReference>
<dbReference type="GO" id="GO:0034485">
    <property type="term" value="F:phosphatidylinositol-3,4,5-trisphosphate 5-phosphatase activity"/>
    <property type="evidence" value="ECO:0007669"/>
    <property type="project" value="UniProtKB-EC"/>
</dbReference>
<evidence type="ECO:0000256" key="2">
    <source>
        <dbReference type="ARBA" id="ARBA00004645"/>
    </source>
</evidence>